<reference evidence="1 2" key="1">
    <citation type="submission" date="2016-02" db="EMBL/GenBank/DDBJ databases">
        <title>Genome analysis of coral dinoflagellate symbionts highlights evolutionary adaptations to a symbiotic lifestyle.</title>
        <authorList>
            <person name="Aranda M."/>
            <person name="Li Y."/>
            <person name="Liew Y.J."/>
            <person name="Baumgarten S."/>
            <person name="Simakov O."/>
            <person name="Wilson M."/>
            <person name="Piel J."/>
            <person name="Ashoor H."/>
            <person name="Bougouffa S."/>
            <person name="Bajic V.B."/>
            <person name="Ryu T."/>
            <person name="Ravasi T."/>
            <person name="Bayer T."/>
            <person name="Micklem G."/>
            <person name="Kim H."/>
            <person name="Bhak J."/>
            <person name="Lajeunesse T.C."/>
            <person name="Voolstra C.R."/>
        </authorList>
    </citation>
    <scope>NUCLEOTIDE SEQUENCE [LARGE SCALE GENOMIC DNA]</scope>
    <source>
        <strain evidence="1 2">CCMP2467</strain>
    </source>
</reference>
<protein>
    <submittedName>
        <fullName evidence="1">Uncharacterized protein</fullName>
    </submittedName>
</protein>
<evidence type="ECO:0000313" key="2">
    <source>
        <dbReference type="Proteomes" id="UP000186817"/>
    </source>
</evidence>
<accession>A0A1Q9BSF4</accession>
<dbReference type="AlphaFoldDB" id="A0A1Q9BSF4"/>
<dbReference type="Proteomes" id="UP000186817">
    <property type="component" value="Unassembled WGS sequence"/>
</dbReference>
<feature type="non-terminal residue" evidence="1">
    <location>
        <position position="1"/>
    </location>
</feature>
<comment type="caution">
    <text evidence="1">The sequence shown here is derived from an EMBL/GenBank/DDBJ whole genome shotgun (WGS) entry which is preliminary data.</text>
</comment>
<name>A0A1Q9BSF4_SYMMI</name>
<gene>
    <name evidence="1" type="ORF">AK812_SmicGene47074</name>
</gene>
<dbReference type="EMBL" id="LSRX01005082">
    <property type="protein sequence ID" value="OLP73631.1"/>
    <property type="molecule type" value="Genomic_DNA"/>
</dbReference>
<organism evidence="1 2">
    <name type="scientific">Symbiodinium microadriaticum</name>
    <name type="common">Dinoflagellate</name>
    <name type="synonym">Zooxanthella microadriatica</name>
    <dbReference type="NCBI Taxonomy" id="2951"/>
    <lineage>
        <taxon>Eukaryota</taxon>
        <taxon>Sar</taxon>
        <taxon>Alveolata</taxon>
        <taxon>Dinophyceae</taxon>
        <taxon>Suessiales</taxon>
        <taxon>Symbiodiniaceae</taxon>
        <taxon>Symbiodinium</taxon>
    </lineage>
</organism>
<feature type="non-terminal residue" evidence="1">
    <location>
        <position position="34"/>
    </location>
</feature>
<sequence>VSNPRARLPQRIGGQGMDSGLRACGKGLLGGSWV</sequence>
<evidence type="ECO:0000313" key="1">
    <source>
        <dbReference type="EMBL" id="OLP73631.1"/>
    </source>
</evidence>
<proteinExistence type="predicted"/>
<keyword evidence="2" id="KW-1185">Reference proteome</keyword>